<protein>
    <recommendedName>
        <fullName evidence="7">MARVEL domain-containing protein</fullName>
    </recommendedName>
</protein>
<evidence type="ECO:0000256" key="1">
    <source>
        <dbReference type="ARBA" id="ARBA00004141"/>
    </source>
</evidence>
<comment type="subcellular location">
    <subcellularLocation>
        <location evidence="1">Membrane</location>
        <topology evidence="1">Multi-pass membrane protein</topology>
    </subcellularLocation>
</comment>
<keyword evidence="4 6" id="KW-0472">Membrane</keyword>
<keyword evidence="3 6" id="KW-1133">Transmembrane helix</keyword>
<feature type="region of interest" description="Disordered" evidence="5">
    <location>
        <begin position="1"/>
        <end position="154"/>
    </location>
</feature>
<feature type="transmembrane region" description="Helical" evidence="6">
    <location>
        <begin position="174"/>
        <end position="192"/>
    </location>
</feature>
<dbReference type="GeneID" id="83215869"/>
<dbReference type="GO" id="GO:0016020">
    <property type="term" value="C:membrane"/>
    <property type="evidence" value="ECO:0007669"/>
    <property type="project" value="UniProtKB-SubCell"/>
</dbReference>
<proteinExistence type="predicted"/>
<feature type="compositionally biased region" description="Polar residues" evidence="5">
    <location>
        <begin position="59"/>
        <end position="134"/>
    </location>
</feature>
<gene>
    <name evidence="8" type="ORF">O0I10_008462</name>
</gene>
<evidence type="ECO:0000256" key="5">
    <source>
        <dbReference type="SAM" id="MobiDB-lite"/>
    </source>
</evidence>
<sequence>MTSNNPFEDNPWSGTNNGPRYGNAYEDDHGNAWSSSTPSQQHRSTPDPIPRMPSPSDYRANSTVQQTTWNESNKTEYPTTSSAWDQDPPSSIPSTPQNAYQYSGTRYASPTLSNNNTYEGDNNAYSKVEVTSQATPPPPAGGKPRPNNNKNNDAETALPAVWDEKRLNPSKLRLLLRFLQLIASIGHLGFAAGASPYSEEDVPFDNAACFYFLWAVAILTILWSFFHLSFWCYRRVAHGHKFNRVIMTAIDLLLAILWGIGTIVDIAKYPCSPGDGWCDFYNVSIFWGMLSFVLFIGAVAWDFVGACVARRK</sequence>
<evidence type="ECO:0000259" key="7">
    <source>
        <dbReference type="Pfam" id="PF01284"/>
    </source>
</evidence>
<evidence type="ECO:0000256" key="2">
    <source>
        <dbReference type="ARBA" id="ARBA00022692"/>
    </source>
</evidence>
<evidence type="ECO:0000313" key="8">
    <source>
        <dbReference type="EMBL" id="KAJ8655798.1"/>
    </source>
</evidence>
<accession>A0AAD7UZE6</accession>
<feature type="compositionally biased region" description="Polar residues" evidence="5">
    <location>
        <begin position="1"/>
        <end position="18"/>
    </location>
</feature>
<keyword evidence="9" id="KW-1185">Reference proteome</keyword>
<dbReference type="RefSeq" id="XP_058340711.1">
    <property type="nucleotide sequence ID" value="XM_058488465.1"/>
</dbReference>
<feature type="transmembrane region" description="Helical" evidence="6">
    <location>
        <begin position="284"/>
        <end position="309"/>
    </location>
</feature>
<evidence type="ECO:0000313" key="9">
    <source>
        <dbReference type="Proteomes" id="UP001234581"/>
    </source>
</evidence>
<evidence type="ECO:0000256" key="3">
    <source>
        <dbReference type="ARBA" id="ARBA00022989"/>
    </source>
</evidence>
<feature type="transmembrane region" description="Helical" evidence="6">
    <location>
        <begin position="245"/>
        <end position="264"/>
    </location>
</feature>
<reference evidence="8 9" key="1">
    <citation type="submission" date="2023-03" db="EMBL/GenBank/DDBJ databases">
        <title>Genome sequence of Lichtheimia ornata CBS 291.66.</title>
        <authorList>
            <person name="Mohabir J.T."/>
            <person name="Shea T.P."/>
            <person name="Kurbessoian T."/>
            <person name="Berby B."/>
            <person name="Fontaine J."/>
            <person name="Livny J."/>
            <person name="Gnirke A."/>
            <person name="Stajich J.E."/>
            <person name="Cuomo C.A."/>
        </authorList>
    </citation>
    <scope>NUCLEOTIDE SEQUENCE [LARGE SCALE GENOMIC DNA]</scope>
    <source>
        <strain evidence="8">CBS 291.66</strain>
    </source>
</reference>
<feature type="domain" description="MARVEL" evidence="7">
    <location>
        <begin position="173"/>
        <end position="299"/>
    </location>
</feature>
<feature type="compositionally biased region" description="Polar residues" evidence="5">
    <location>
        <begin position="32"/>
        <end position="43"/>
    </location>
</feature>
<name>A0AAD7UZE6_9FUNG</name>
<evidence type="ECO:0000256" key="6">
    <source>
        <dbReference type="SAM" id="Phobius"/>
    </source>
</evidence>
<evidence type="ECO:0000256" key="4">
    <source>
        <dbReference type="ARBA" id="ARBA00023136"/>
    </source>
</evidence>
<feature type="compositionally biased region" description="Low complexity" evidence="5">
    <location>
        <begin position="142"/>
        <end position="151"/>
    </location>
</feature>
<dbReference type="Pfam" id="PF01284">
    <property type="entry name" value="MARVEL"/>
    <property type="match status" value="1"/>
</dbReference>
<dbReference type="AlphaFoldDB" id="A0AAD7UZE6"/>
<keyword evidence="2 6" id="KW-0812">Transmembrane</keyword>
<dbReference type="InterPro" id="IPR008253">
    <property type="entry name" value="Marvel"/>
</dbReference>
<organism evidence="8 9">
    <name type="scientific">Lichtheimia ornata</name>
    <dbReference type="NCBI Taxonomy" id="688661"/>
    <lineage>
        <taxon>Eukaryota</taxon>
        <taxon>Fungi</taxon>
        <taxon>Fungi incertae sedis</taxon>
        <taxon>Mucoromycota</taxon>
        <taxon>Mucoromycotina</taxon>
        <taxon>Mucoromycetes</taxon>
        <taxon>Mucorales</taxon>
        <taxon>Lichtheimiaceae</taxon>
        <taxon>Lichtheimia</taxon>
    </lineage>
</organism>
<comment type="caution">
    <text evidence="8">The sequence shown here is derived from an EMBL/GenBank/DDBJ whole genome shotgun (WGS) entry which is preliminary data.</text>
</comment>
<dbReference type="EMBL" id="JARTCD010000045">
    <property type="protein sequence ID" value="KAJ8655798.1"/>
    <property type="molecule type" value="Genomic_DNA"/>
</dbReference>
<feature type="transmembrane region" description="Helical" evidence="6">
    <location>
        <begin position="212"/>
        <end position="233"/>
    </location>
</feature>
<dbReference type="Proteomes" id="UP001234581">
    <property type="component" value="Unassembled WGS sequence"/>
</dbReference>